<accession>A0A8S5QRQ4</accession>
<name>A0A8S5QRQ4_9CAUD</name>
<proteinExistence type="predicted"/>
<sequence length="102" mass="11521">MGQISKLAENAYETAVAHGWYDTPVSFGEEVVLCHSELSEALQEFRVGGFGTRKDKITEELADTVIRIFTLSSRHQLDIEAAILKKMEKNKDRPYRHGGKLL</sequence>
<dbReference type="SUPFAM" id="SSF101386">
    <property type="entry name" value="all-alpha NTP pyrophosphatases"/>
    <property type="match status" value="1"/>
</dbReference>
<protein>
    <submittedName>
        <fullName evidence="1">NTP-PPase-like protein</fullName>
    </submittedName>
</protein>
<dbReference type="EMBL" id="BK015712">
    <property type="protein sequence ID" value="DAE21421.1"/>
    <property type="molecule type" value="Genomic_DNA"/>
</dbReference>
<dbReference type="Gene3D" id="1.10.287.1080">
    <property type="entry name" value="MazG-like"/>
    <property type="match status" value="1"/>
</dbReference>
<dbReference type="CDD" id="cd11542">
    <property type="entry name" value="NTP-PPase_u5"/>
    <property type="match status" value="1"/>
</dbReference>
<evidence type="ECO:0000313" key="1">
    <source>
        <dbReference type="EMBL" id="DAE21421.1"/>
    </source>
</evidence>
<reference evidence="1" key="1">
    <citation type="journal article" date="2021" name="Proc. Natl. Acad. Sci. U.S.A.">
        <title>A Catalog of Tens of Thousands of Viruses from Human Metagenomes Reveals Hidden Associations with Chronic Diseases.</title>
        <authorList>
            <person name="Tisza M.J."/>
            <person name="Buck C.B."/>
        </authorList>
    </citation>
    <scope>NUCLEOTIDE SEQUENCE</scope>
    <source>
        <strain evidence="1">CtgXL3</strain>
    </source>
</reference>
<organism evidence="1">
    <name type="scientific">Myoviridae sp. ctgXL3</name>
    <dbReference type="NCBI Taxonomy" id="2826681"/>
    <lineage>
        <taxon>Viruses</taxon>
        <taxon>Duplodnaviria</taxon>
        <taxon>Heunggongvirae</taxon>
        <taxon>Uroviricota</taxon>
        <taxon>Caudoviricetes</taxon>
    </lineage>
</organism>